<dbReference type="PANTHER" id="PTHR43649:SF33">
    <property type="entry name" value="POLYGALACTURONAN_RHAMNOGALACTURONAN-BINDING PROTEIN YTCQ"/>
    <property type="match status" value="1"/>
</dbReference>
<evidence type="ECO:0000256" key="3">
    <source>
        <dbReference type="ARBA" id="ARBA00023136"/>
    </source>
</evidence>
<accession>A0A4R5BTZ9</accession>
<organism evidence="7 8">
    <name type="scientific">Actinomadura darangshiensis</name>
    <dbReference type="NCBI Taxonomy" id="705336"/>
    <lineage>
        <taxon>Bacteria</taxon>
        <taxon>Bacillati</taxon>
        <taxon>Actinomycetota</taxon>
        <taxon>Actinomycetes</taxon>
        <taxon>Streptosporangiales</taxon>
        <taxon>Thermomonosporaceae</taxon>
        <taxon>Actinomadura</taxon>
    </lineage>
</organism>
<keyword evidence="2 6" id="KW-0732">Signal</keyword>
<gene>
    <name evidence="7" type="ORF">E1293_07465</name>
</gene>
<keyword evidence="8" id="KW-1185">Reference proteome</keyword>
<keyword evidence="3" id="KW-0472">Membrane</keyword>
<evidence type="ECO:0000256" key="5">
    <source>
        <dbReference type="ARBA" id="ARBA00023288"/>
    </source>
</evidence>
<proteinExistence type="predicted"/>
<dbReference type="EMBL" id="SMKY01000022">
    <property type="protein sequence ID" value="TDD87644.1"/>
    <property type="molecule type" value="Genomic_DNA"/>
</dbReference>
<dbReference type="Gene3D" id="3.40.190.10">
    <property type="entry name" value="Periplasmic binding protein-like II"/>
    <property type="match status" value="1"/>
</dbReference>
<dbReference type="PANTHER" id="PTHR43649">
    <property type="entry name" value="ARABINOSE-BINDING PROTEIN-RELATED"/>
    <property type="match status" value="1"/>
</dbReference>
<name>A0A4R5BTZ9_9ACTN</name>
<evidence type="ECO:0000313" key="7">
    <source>
        <dbReference type="EMBL" id="TDD87644.1"/>
    </source>
</evidence>
<reference evidence="7 8" key="1">
    <citation type="submission" date="2019-03" db="EMBL/GenBank/DDBJ databases">
        <title>Draft genome sequences of novel Actinobacteria.</title>
        <authorList>
            <person name="Sahin N."/>
            <person name="Ay H."/>
            <person name="Saygin H."/>
        </authorList>
    </citation>
    <scope>NUCLEOTIDE SEQUENCE [LARGE SCALE GENOMIC DNA]</scope>
    <source>
        <strain evidence="7 8">DSM 45941</strain>
    </source>
</reference>
<sequence length="424" mass="44891">MARMIRIGAALGAALLGITACSGGGAGDAGPPASEGGQLTVSNWQWLEPGRGDKLWSVVEGYSKTNPKATLKKVSVTRADYEKTISTQLGARNGPDLIVIPDTYFGKLAKAGLLETVDDAVPAGQKQALNATNDFGKYKGKQLAYTWETVNYALFWNKSLLKKAGVQPPKDFASLLAAAKAVKAEAGVPGLAVRSQMAEETPWWIDFSNWPYGFGGRWSKDGKLTIDAPENVQAVTAFKKMYDSGAMSTGDDASTFRTKFAQGKIGMMIDNSSALTTMVGGDENPVKSKDVEASPLPFPTPASANTGEWIGINKYSKHKALAKDFLKYLYSPDAQKALAAALGASSPGTGAPTPDAFTKANPWAPVYKKQTETSHNAVVEGFEDKTPQIAHIVLSHISEVLIKNADPATALKAAQAEASKLTGS</sequence>
<evidence type="ECO:0000313" key="8">
    <source>
        <dbReference type="Proteomes" id="UP000295578"/>
    </source>
</evidence>
<dbReference type="PROSITE" id="PS51257">
    <property type="entry name" value="PROKAR_LIPOPROTEIN"/>
    <property type="match status" value="1"/>
</dbReference>
<dbReference type="SUPFAM" id="SSF53850">
    <property type="entry name" value="Periplasmic binding protein-like II"/>
    <property type="match status" value="1"/>
</dbReference>
<evidence type="ECO:0000256" key="1">
    <source>
        <dbReference type="ARBA" id="ARBA00022475"/>
    </source>
</evidence>
<evidence type="ECO:0000256" key="6">
    <source>
        <dbReference type="SAM" id="SignalP"/>
    </source>
</evidence>
<comment type="caution">
    <text evidence="7">The sequence shown here is derived from an EMBL/GenBank/DDBJ whole genome shotgun (WGS) entry which is preliminary data.</text>
</comment>
<dbReference type="Proteomes" id="UP000295578">
    <property type="component" value="Unassembled WGS sequence"/>
</dbReference>
<keyword evidence="4" id="KW-0564">Palmitate</keyword>
<dbReference type="OrthoDB" id="2509690at2"/>
<dbReference type="RefSeq" id="WP_132195228.1">
    <property type="nucleotide sequence ID" value="NZ_SMKY01000022.1"/>
</dbReference>
<evidence type="ECO:0000256" key="2">
    <source>
        <dbReference type="ARBA" id="ARBA00022729"/>
    </source>
</evidence>
<protein>
    <submittedName>
        <fullName evidence="7">Extracellular solute-binding protein</fullName>
    </submittedName>
</protein>
<feature type="chain" id="PRO_5020260938" evidence="6">
    <location>
        <begin position="27"/>
        <end position="424"/>
    </location>
</feature>
<dbReference type="InterPro" id="IPR006059">
    <property type="entry name" value="SBP"/>
</dbReference>
<feature type="signal peptide" evidence="6">
    <location>
        <begin position="1"/>
        <end position="26"/>
    </location>
</feature>
<evidence type="ECO:0000256" key="4">
    <source>
        <dbReference type="ARBA" id="ARBA00023139"/>
    </source>
</evidence>
<keyword evidence="5" id="KW-0449">Lipoprotein</keyword>
<dbReference type="InterPro" id="IPR050490">
    <property type="entry name" value="Bact_solute-bd_prot1"/>
</dbReference>
<dbReference type="AlphaFoldDB" id="A0A4R5BTZ9"/>
<dbReference type="Pfam" id="PF01547">
    <property type="entry name" value="SBP_bac_1"/>
    <property type="match status" value="1"/>
</dbReference>
<keyword evidence="1" id="KW-1003">Cell membrane</keyword>